<keyword evidence="1" id="KW-0732">Signal</keyword>
<feature type="signal peptide" evidence="1">
    <location>
        <begin position="1"/>
        <end position="22"/>
    </location>
</feature>
<dbReference type="GO" id="GO:0009100">
    <property type="term" value="P:glycoprotein metabolic process"/>
    <property type="evidence" value="ECO:0007669"/>
    <property type="project" value="UniProtKB-ARBA"/>
</dbReference>
<feature type="chain" id="PRO_5009319070" evidence="1">
    <location>
        <begin position="23"/>
        <end position="333"/>
    </location>
</feature>
<feature type="domain" description="LicD/FKTN/FKRP nucleotidyltransferase" evidence="2">
    <location>
        <begin position="127"/>
        <end position="177"/>
    </location>
</feature>
<dbReference type="PANTHER" id="PTHR43404:SF2">
    <property type="entry name" value="LIPOPOLYSACCHARIDE CHOLINEPHOSPHOTRANSFERASE LICD"/>
    <property type="match status" value="1"/>
</dbReference>
<organism evidence="3 4">
    <name type="scientific">Macrostomum lignano</name>
    <dbReference type="NCBI Taxonomy" id="282301"/>
    <lineage>
        <taxon>Eukaryota</taxon>
        <taxon>Metazoa</taxon>
        <taxon>Spiralia</taxon>
        <taxon>Lophotrochozoa</taxon>
        <taxon>Platyhelminthes</taxon>
        <taxon>Rhabditophora</taxon>
        <taxon>Macrostomorpha</taxon>
        <taxon>Macrostomida</taxon>
        <taxon>Macrostomidae</taxon>
        <taxon>Macrostomum</taxon>
    </lineage>
</organism>
<dbReference type="InterPro" id="IPR052942">
    <property type="entry name" value="LPS_cholinephosphotransferase"/>
</dbReference>
<evidence type="ECO:0000313" key="3">
    <source>
        <dbReference type="Proteomes" id="UP000095280"/>
    </source>
</evidence>
<evidence type="ECO:0000256" key="1">
    <source>
        <dbReference type="SAM" id="SignalP"/>
    </source>
</evidence>
<name>A0A1I8G3Z7_9PLAT</name>
<sequence length="333" mass="39657">RLTSRKLLLLVGLIASWLSASGYFLHQRAKHRRVEATRQSLWDSVNNRVDQQQSFLLLPPNNDGFPLPDWKSIVKGHELTNNIISDTEYIRLLYARVDRRRDLFDPRFNHTQMHMLIKLFWLVDDFCREHNIVYFMYGSTLIGSYRHHGLVPWDDDIDIMVPIAERDRFVYLLRTRAKHLRLYTWAHHWKLWSPDTTVKLLFRNYGWPFVDLFFYGENSTHILEMDPNYNGLAYKKEHVLPLHYRPFMGRWLPAPRDTAKFLVLTYRDPDGCHSAYFYHDVEKMAKRKQKTRCEMLAKRFPFALKSLPSSTLENGMTGLVETLYISDRPLYSV</sequence>
<dbReference type="Proteomes" id="UP000095280">
    <property type="component" value="Unplaced"/>
</dbReference>
<protein>
    <submittedName>
        <fullName evidence="4">Secreted protein</fullName>
    </submittedName>
</protein>
<dbReference type="Pfam" id="PF04991">
    <property type="entry name" value="LicD"/>
    <property type="match status" value="1"/>
</dbReference>
<accession>A0A1I8G3Z7</accession>
<dbReference type="AlphaFoldDB" id="A0A1I8G3Z7"/>
<evidence type="ECO:0000313" key="4">
    <source>
        <dbReference type="WBParaSite" id="maker-uti_cns_0000719-snap-gene-1.15-mRNA-1"/>
    </source>
</evidence>
<dbReference type="InterPro" id="IPR007074">
    <property type="entry name" value="LicD/FKTN/FKRP_NTP_transf"/>
</dbReference>
<evidence type="ECO:0000259" key="2">
    <source>
        <dbReference type="Pfam" id="PF04991"/>
    </source>
</evidence>
<keyword evidence="3" id="KW-1185">Reference proteome</keyword>
<dbReference type="WBParaSite" id="maker-uti_cns_0000719-snap-gene-1.15-mRNA-1">
    <property type="protein sequence ID" value="maker-uti_cns_0000719-snap-gene-1.15-mRNA-1"/>
    <property type="gene ID" value="maker-uti_cns_0000719-snap-gene-1.15"/>
</dbReference>
<dbReference type="PANTHER" id="PTHR43404">
    <property type="entry name" value="LIPOPOLYSACCHARIDE CHOLINEPHOSPHOTRANSFERASE LICD"/>
    <property type="match status" value="1"/>
</dbReference>
<proteinExistence type="predicted"/>
<reference evidence="4" key="1">
    <citation type="submission" date="2016-11" db="UniProtKB">
        <authorList>
            <consortium name="WormBaseParasite"/>
        </authorList>
    </citation>
    <scope>IDENTIFICATION</scope>
</reference>